<sequence length="163" mass="18827">MTRTIYHLQDASMTFTIKAVKISTSDRTRAINVATVAAKPPTQHDVNRMPLVEHCFERWPIPQPYVHDCEVVYKDTRFRVFFQRHKRLPRNGCLSIQGNIIVMRLGIRNPSNVVNLRKGDHRKARIVAIKFEFCFSALYRHSQSFKLGLRLILPGSKPVVDAN</sequence>
<protein>
    <submittedName>
        <fullName evidence="1">Uncharacterized protein</fullName>
    </submittedName>
</protein>
<dbReference type="EMBL" id="CM032185">
    <property type="protein sequence ID" value="KAG7091806.1"/>
    <property type="molecule type" value="Genomic_DNA"/>
</dbReference>
<proteinExistence type="predicted"/>
<comment type="caution">
    <text evidence="1">The sequence shown here is derived from an EMBL/GenBank/DDBJ whole genome shotgun (WGS) entry which is preliminary data.</text>
</comment>
<keyword evidence="2" id="KW-1185">Reference proteome</keyword>
<dbReference type="RefSeq" id="XP_043008276.1">
    <property type="nucleotide sequence ID" value="XM_043152993.1"/>
</dbReference>
<dbReference type="Proteomes" id="UP001049176">
    <property type="component" value="Chromosome 5"/>
</dbReference>
<organism evidence="1 2">
    <name type="scientific">Marasmius oreades</name>
    <name type="common">fairy-ring Marasmius</name>
    <dbReference type="NCBI Taxonomy" id="181124"/>
    <lineage>
        <taxon>Eukaryota</taxon>
        <taxon>Fungi</taxon>
        <taxon>Dikarya</taxon>
        <taxon>Basidiomycota</taxon>
        <taxon>Agaricomycotina</taxon>
        <taxon>Agaricomycetes</taxon>
        <taxon>Agaricomycetidae</taxon>
        <taxon>Agaricales</taxon>
        <taxon>Marasmiineae</taxon>
        <taxon>Marasmiaceae</taxon>
        <taxon>Marasmius</taxon>
    </lineage>
</organism>
<dbReference type="OrthoDB" id="2916406at2759"/>
<evidence type="ECO:0000313" key="1">
    <source>
        <dbReference type="EMBL" id="KAG7091806.1"/>
    </source>
</evidence>
<dbReference type="KEGG" id="more:E1B28_008209"/>
<dbReference type="AlphaFoldDB" id="A0A9P7RZ40"/>
<gene>
    <name evidence="1" type="ORF">E1B28_008209</name>
</gene>
<evidence type="ECO:0000313" key="2">
    <source>
        <dbReference type="Proteomes" id="UP001049176"/>
    </source>
</evidence>
<dbReference type="GeneID" id="66077285"/>
<accession>A0A9P7RZ40</accession>
<reference evidence="1" key="1">
    <citation type="journal article" date="2021" name="Genome Biol. Evol.">
        <title>The assembled and annotated genome of the fairy-ring fungus Marasmius oreades.</title>
        <authorList>
            <person name="Hiltunen M."/>
            <person name="Ament-Velasquez S.L."/>
            <person name="Johannesson H."/>
        </authorList>
    </citation>
    <scope>NUCLEOTIDE SEQUENCE</scope>
    <source>
        <strain evidence="1">03SP1</strain>
    </source>
</reference>
<name>A0A9P7RZ40_9AGAR</name>